<evidence type="ECO:0000259" key="1">
    <source>
        <dbReference type="Pfam" id="PF00535"/>
    </source>
</evidence>
<proteinExistence type="predicted"/>
<evidence type="ECO:0000313" key="2">
    <source>
        <dbReference type="EMBL" id="WOO40809.1"/>
    </source>
</evidence>
<gene>
    <name evidence="2" type="ORF">RZN69_19470</name>
</gene>
<organism evidence="2 3">
    <name type="scientific">Rubellicoccus peritrichatus</name>
    <dbReference type="NCBI Taxonomy" id="3080537"/>
    <lineage>
        <taxon>Bacteria</taxon>
        <taxon>Pseudomonadati</taxon>
        <taxon>Verrucomicrobiota</taxon>
        <taxon>Opitutia</taxon>
        <taxon>Puniceicoccales</taxon>
        <taxon>Cerasicoccaceae</taxon>
        <taxon>Rubellicoccus</taxon>
    </lineage>
</organism>
<feature type="domain" description="Glycosyltransferase 2-like" evidence="1">
    <location>
        <begin position="11"/>
        <end position="171"/>
    </location>
</feature>
<dbReference type="PANTHER" id="PTHR22916:SF3">
    <property type="entry name" value="UDP-GLCNAC:BETAGAL BETA-1,3-N-ACETYLGLUCOSAMINYLTRANSFERASE-LIKE PROTEIN 1"/>
    <property type="match status" value="1"/>
</dbReference>
<sequence>MNDSSSTPIVSVLMPVYNAEHYLKEAVESILAQTYKNFEFVIVDDGSTDRSLEVLNDFAKNDSRIKIISRPNTGIVGALNDGLKNCSGKYTARMDADDIAHIQRLEKQSNYLENNEDTIAVGSRVRMVDSEGDFIWDYQPPINNNEILEQLSTGNGGALIHPAAMFRSKALMTVNGYKEKWCHIEDLDLYLRLSELGAFHNLSDALLDYRQHFTSANATKAREQADLIAQRLAEEAVTNATSALRTKPTSQLDIRLQWTRWAIDIHNYAGFRKHARGILKTAPFSKHSCALLSMTIAHIFHRLTRLVTRGSSHQ</sequence>
<dbReference type="Gene3D" id="3.90.550.10">
    <property type="entry name" value="Spore Coat Polysaccharide Biosynthesis Protein SpsA, Chain A"/>
    <property type="match status" value="1"/>
</dbReference>
<dbReference type="EMBL" id="CP136920">
    <property type="protein sequence ID" value="WOO40809.1"/>
    <property type="molecule type" value="Genomic_DNA"/>
</dbReference>
<accession>A0AAQ3LA86</accession>
<dbReference type="SUPFAM" id="SSF53448">
    <property type="entry name" value="Nucleotide-diphospho-sugar transferases"/>
    <property type="match status" value="1"/>
</dbReference>
<name>A0AAQ3LA86_9BACT</name>
<dbReference type="InterPro" id="IPR001173">
    <property type="entry name" value="Glyco_trans_2-like"/>
</dbReference>
<dbReference type="AlphaFoldDB" id="A0AAQ3LA86"/>
<dbReference type="GO" id="GO:0016758">
    <property type="term" value="F:hexosyltransferase activity"/>
    <property type="evidence" value="ECO:0007669"/>
    <property type="project" value="UniProtKB-ARBA"/>
</dbReference>
<keyword evidence="3" id="KW-1185">Reference proteome</keyword>
<dbReference type="KEGG" id="puo:RZN69_19470"/>
<reference evidence="2 3" key="1">
    <citation type="submission" date="2023-10" db="EMBL/GenBank/DDBJ databases">
        <title>Rubellicoccus peritrichatus gen. nov., sp. nov., isolated from an algae of coral reef tank.</title>
        <authorList>
            <person name="Luo J."/>
        </authorList>
    </citation>
    <scope>NUCLEOTIDE SEQUENCE [LARGE SCALE GENOMIC DNA]</scope>
    <source>
        <strain evidence="2 3">CR14</strain>
    </source>
</reference>
<dbReference type="Pfam" id="PF00535">
    <property type="entry name" value="Glycos_transf_2"/>
    <property type="match status" value="1"/>
</dbReference>
<dbReference type="PANTHER" id="PTHR22916">
    <property type="entry name" value="GLYCOSYLTRANSFERASE"/>
    <property type="match status" value="1"/>
</dbReference>
<keyword evidence="2" id="KW-0328">Glycosyltransferase</keyword>
<dbReference type="EC" id="2.4.-.-" evidence="2"/>
<protein>
    <submittedName>
        <fullName evidence="2">Glycosyltransferase family 2 protein</fullName>
        <ecNumber evidence="2">2.4.-.-</ecNumber>
    </submittedName>
</protein>
<dbReference type="InterPro" id="IPR029044">
    <property type="entry name" value="Nucleotide-diphossugar_trans"/>
</dbReference>
<dbReference type="RefSeq" id="WP_317833015.1">
    <property type="nucleotide sequence ID" value="NZ_CP136920.1"/>
</dbReference>
<keyword evidence="2" id="KW-0808">Transferase</keyword>
<dbReference type="Proteomes" id="UP001304300">
    <property type="component" value="Chromosome"/>
</dbReference>
<evidence type="ECO:0000313" key="3">
    <source>
        <dbReference type="Proteomes" id="UP001304300"/>
    </source>
</evidence>